<dbReference type="RefSeq" id="WP_345623067.1">
    <property type="nucleotide sequence ID" value="NZ_BAABIG010000061.1"/>
</dbReference>
<dbReference type="EMBL" id="BAABIG010000061">
    <property type="protein sequence ID" value="GAA4815962.1"/>
    <property type="molecule type" value="Genomic_DNA"/>
</dbReference>
<reference evidence="2" key="1">
    <citation type="journal article" date="2019" name="Int. J. Syst. Evol. Microbiol.">
        <title>The Global Catalogue of Microorganisms (GCM) 10K type strain sequencing project: providing services to taxonomists for standard genome sequencing and annotation.</title>
        <authorList>
            <consortium name="The Broad Institute Genomics Platform"/>
            <consortium name="The Broad Institute Genome Sequencing Center for Infectious Disease"/>
            <person name="Wu L."/>
            <person name="Ma J."/>
        </authorList>
    </citation>
    <scope>NUCLEOTIDE SEQUENCE [LARGE SCALE GENOMIC DNA]</scope>
    <source>
        <strain evidence="2">JCM 18081</strain>
    </source>
</reference>
<proteinExistence type="predicted"/>
<evidence type="ECO:0000313" key="1">
    <source>
        <dbReference type="EMBL" id="GAA4815962.1"/>
    </source>
</evidence>
<gene>
    <name evidence="1" type="ORF">GCM10023220_55170</name>
</gene>
<keyword evidence="2" id="KW-1185">Reference proteome</keyword>
<protein>
    <submittedName>
        <fullName evidence="1">Uncharacterized protein</fullName>
    </submittedName>
</protein>
<sequence>MTSRFPPTTLPGTGKDLLPDIDAWITSEAMRALVAAFAGDPAALSGTPDTLLERIDRLLAFTGGVSTRLENQERHEAGELPMTPEQAETVLAAAAALRLCDRLPPSRREYDHVIMLGGLIRACFNRPAYAARLIGDGTVTAGAVTALGGHRDFKRPEEYGETPVTEREHVIAERLGHPGLKNEYAALDLGTRLAFGLGDPEHEEGEDSPDPVNLPGLTWGVRHYRTPRELSVRVAAAPSQDPPRRAHTGETYAFFAERMAALRPGTRLLLVTTPLYKPMQHFTAVRMLVLPYGAEVETVGGDVDRQAPVLRQPFTPTKYLNEIPTTLRALRGLAAAAREGDNP</sequence>
<accession>A0ABP9CV61</accession>
<dbReference type="Proteomes" id="UP001501265">
    <property type="component" value="Unassembled WGS sequence"/>
</dbReference>
<name>A0ABP9CV61_9ACTN</name>
<organism evidence="1 2">
    <name type="scientific">Streptomyces ziwulingensis</name>
    <dbReference type="NCBI Taxonomy" id="1045501"/>
    <lineage>
        <taxon>Bacteria</taxon>
        <taxon>Bacillati</taxon>
        <taxon>Actinomycetota</taxon>
        <taxon>Actinomycetes</taxon>
        <taxon>Kitasatosporales</taxon>
        <taxon>Streptomycetaceae</taxon>
        <taxon>Streptomyces</taxon>
    </lineage>
</organism>
<comment type="caution">
    <text evidence="1">The sequence shown here is derived from an EMBL/GenBank/DDBJ whole genome shotgun (WGS) entry which is preliminary data.</text>
</comment>
<evidence type="ECO:0000313" key="2">
    <source>
        <dbReference type="Proteomes" id="UP001501265"/>
    </source>
</evidence>